<keyword evidence="2" id="KW-1185">Reference proteome</keyword>
<dbReference type="RefSeq" id="WP_249285216.1">
    <property type="nucleotide sequence ID" value="NZ_JACRSO010000003.1"/>
</dbReference>
<sequence>MNHYFEGRYYKHQKDGQTLCLIAGKADGGPFIQVITNTHVWQYDSLAGCQIGAQGIRLDLPQIKGAVRYGPYTPLKGDIMGPFQFLPMQCRHEVVSMGHTLEGGFLIDGRMLDLSGGRGYIEGDRGRSFPSAYLWLHCNDFSQPLSVMASVADIPFVGFHFMGCICAIHYKGQEIRLATYRGVHIRHAGRDGLALAQGRYRLRVDIKAHAALPLKAPRNGQMVDTIHESNCASARFRLWESGVLLFDLTSRNTSFECTL</sequence>
<comment type="caution">
    <text evidence="1">The sequence shown here is derived from an EMBL/GenBank/DDBJ whole genome shotgun (WGS) entry which is preliminary data.</text>
</comment>
<name>A0A926D176_9FIRM</name>
<dbReference type="InterPro" id="IPR025893">
    <property type="entry name" value="Tocopherol_cyclase"/>
</dbReference>
<protein>
    <recommendedName>
        <fullName evidence="3">Tocopherol cyclase</fullName>
    </recommendedName>
</protein>
<dbReference type="GO" id="GO:0009976">
    <property type="term" value="F:tocopherol cyclase activity"/>
    <property type="evidence" value="ECO:0007669"/>
    <property type="project" value="InterPro"/>
</dbReference>
<accession>A0A926D176</accession>
<gene>
    <name evidence="1" type="ORF">H8699_07965</name>
</gene>
<organism evidence="1 2">
    <name type="scientific">Luoshenia tenuis</name>
    <dbReference type="NCBI Taxonomy" id="2763654"/>
    <lineage>
        <taxon>Bacteria</taxon>
        <taxon>Bacillati</taxon>
        <taxon>Bacillota</taxon>
        <taxon>Clostridia</taxon>
        <taxon>Christensenellales</taxon>
        <taxon>Christensenellaceae</taxon>
        <taxon>Luoshenia</taxon>
    </lineage>
</organism>
<dbReference type="Pfam" id="PF14249">
    <property type="entry name" value="Tocopherol_cycl"/>
    <property type="match status" value="1"/>
</dbReference>
<evidence type="ECO:0008006" key="3">
    <source>
        <dbReference type="Google" id="ProtNLM"/>
    </source>
</evidence>
<dbReference type="EMBL" id="JACRSO010000003">
    <property type="protein sequence ID" value="MBC8529361.1"/>
    <property type="molecule type" value="Genomic_DNA"/>
</dbReference>
<dbReference type="Proteomes" id="UP000654279">
    <property type="component" value="Unassembled WGS sequence"/>
</dbReference>
<proteinExistence type="predicted"/>
<reference evidence="1" key="1">
    <citation type="submission" date="2020-08" db="EMBL/GenBank/DDBJ databases">
        <title>Genome public.</title>
        <authorList>
            <person name="Liu C."/>
            <person name="Sun Q."/>
        </authorList>
    </citation>
    <scope>NUCLEOTIDE SEQUENCE</scope>
    <source>
        <strain evidence="1">NSJ-44</strain>
    </source>
</reference>
<evidence type="ECO:0000313" key="2">
    <source>
        <dbReference type="Proteomes" id="UP000654279"/>
    </source>
</evidence>
<evidence type="ECO:0000313" key="1">
    <source>
        <dbReference type="EMBL" id="MBC8529361.1"/>
    </source>
</evidence>
<dbReference type="AlphaFoldDB" id="A0A926D176"/>